<reference evidence="3" key="1">
    <citation type="journal article" date="2013" name="Nat. Genet.">
        <title>The draft genomes of soft-shell turtle and green sea turtle yield insights into the development and evolution of the turtle-specific body plan.</title>
        <authorList>
            <person name="Wang Z."/>
            <person name="Pascual-Anaya J."/>
            <person name="Zadissa A."/>
            <person name="Li W."/>
            <person name="Niimura Y."/>
            <person name="Huang Z."/>
            <person name="Li C."/>
            <person name="White S."/>
            <person name="Xiong Z."/>
            <person name="Fang D."/>
            <person name="Wang B."/>
            <person name="Ming Y."/>
            <person name="Chen Y."/>
            <person name="Zheng Y."/>
            <person name="Kuraku S."/>
            <person name="Pignatelli M."/>
            <person name="Herrero J."/>
            <person name="Beal K."/>
            <person name="Nozawa M."/>
            <person name="Li Q."/>
            <person name="Wang J."/>
            <person name="Zhang H."/>
            <person name="Yu L."/>
            <person name="Shigenobu S."/>
            <person name="Wang J."/>
            <person name="Liu J."/>
            <person name="Flicek P."/>
            <person name="Searle S."/>
            <person name="Wang J."/>
            <person name="Kuratani S."/>
            <person name="Yin Y."/>
            <person name="Aken B."/>
            <person name="Zhang G."/>
            <person name="Irie N."/>
        </authorList>
    </citation>
    <scope>NUCLEOTIDE SEQUENCE [LARGE SCALE GENOMIC DNA]</scope>
</reference>
<evidence type="ECO:0000256" key="1">
    <source>
        <dbReference type="SAM" id="MobiDB-lite"/>
    </source>
</evidence>
<feature type="compositionally biased region" description="Basic and acidic residues" evidence="1">
    <location>
        <begin position="58"/>
        <end position="76"/>
    </location>
</feature>
<keyword evidence="3" id="KW-1185">Reference proteome</keyword>
<organism evidence="2 3">
    <name type="scientific">Chelonia mydas</name>
    <name type="common">Green sea-turtle</name>
    <name type="synonym">Chelonia agassizi</name>
    <dbReference type="NCBI Taxonomy" id="8469"/>
    <lineage>
        <taxon>Eukaryota</taxon>
        <taxon>Metazoa</taxon>
        <taxon>Chordata</taxon>
        <taxon>Craniata</taxon>
        <taxon>Vertebrata</taxon>
        <taxon>Euteleostomi</taxon>
        <taxon>Archelosauria</taxon>
        <taxon>Testudinata</taxon>
        <taxon>Testudines</taxon>
        <taxon>Cryptodira</taxon>
        <taxon>Durocryptodira</taxon>
        <taxon>Americhelydia</taxon>
        <taxon>Chelonioidea</taxon>
        <taxon>Cheloniidae</taxon>
        <taxon>Chelonia</taxon>
    </lineage>
</organism>
<evidence type="ECO:0000313" key="3">
    <source>
        <dbReference type="Proteomes" id="UP000031443"/>
    </source>
</evidence>
<evidence type="ECO:0000313" key="2">
    <source>
        <dbReference type="EMBL" id="EMP36745.1"/>
    </source>
</evidence>
<dbReference type="EMBL" id="KB524138">
    <property type="protein sequence ID" value="EMP36745.1"/>
    <property type="molecule type" value="Genomic_DNA"/>
</dbReference>
<gene>
    <name evidence="2" type="ORF">UY3_06066</name>
</gene>
<sequence length="117" mass="12351">MSLLLRQFRTLPPPAGATPQLPLATVLGQWELLSQRAGGSNSRDMLPLVGRRPSSSSCDRDPSTLKPTEDRDHVSERQGGAHNRVPLCKASTTEDGRMAGLAGSSSVAGSLADRCLA</sequence>
<accession>M7BLZ9</accession>
<name>M7BLZ9_CHEMY</name>
<proteinExistence type="predicted"/>
<dbReference type="Proteomes" id="UP000031443">
    <property type="component" value="Unassembled WGS sequence"/>
</dbReference>
<dbReference type="AlphaFoldDB" id="M7BLZ9"/>
<feature type="region of interest" description="Disordered" evidence="1">
    <location>
        <begin position="36"/>
        <end position="104"/>
    </location>
</feature>
<protein>
    <submittedName>
        <fullName evidence="2">Uncharacterized protein</fullName>
    </submittedName>
</protein>